<evidence type="ECO:0000256" key="5">
    <source>
        <dbReference type="ARBA" id="ARBA00022989"/>
    </source>
</evidence>
<dbReference type="AlphaFoldDB" id="A0AAV2EVK0"/>
<accession>A0AAV2EVK0</accession>
<keyword evidence="6" id="KW-0472">Membrane</keyword>
<proteinExistence type="inferred from homology"/>
<dbReference type="Proteomes" id="UP001497516">
    <property type="component" value="Chromosome 5"/>
</dbReference>
<organism evidence="9 10">
    <name type="scientific">Linum trigynum</name>
    <dbReference type="NCBI Taxonomy" id="586398"/>
    <lineage>
        <taxon>Eukaryota</taxon>
        <taxon>Viridiplantae</taxon>
        <taxon>Streptophyta</taxon>
        <taxon>Embryophyta</taxon>
        <taxon>Tracheophyta</taxon>
        <taxon>Spermatophyta</taxon>
        <taxon>Magnoliopsida</taxon>
        <taxon>eudicotyledons</taxon>
        <taxon>Gunneridae</taxon>
        <taxon>Pentapetalae</taxon>
        <taxon>rosids</taxon>
        <taxon>fabids</taxon>
        <taxon>Malpighiales</taxon>
        <taxon>Linaceae</taxon>
        <taxon>Linum</taxon>
    </lineage>
</organism>
<keyword evidence="5" id="KW-1133">Transmembrane helix</keyword>
<dbReference type="InterPro" id="IPR029962">
    <property type="entry name" value="TBL"/>
</dbReference>
<comment type="similarity">
    <text evidence="2">Belongs to the PC-esterase family. TBL subfamily.</text>
</comment>
<dbReference type="InterPro" id="IPR026057">
    <property type="entry name" value="TBL_C"/>
</dbReference>
<evidence type="ECO:0008006" key="11">
    <source>
        <dbReference type="Google" id="ProtNLM"/>
    </source>
</evidence>
<dbReference type="GO" id="GO:0016020">
    <property type="term" value="C:membrane"/>
    <property type="evidence" value="ECO:0007669"/>
    <property type="project" value="UniProtKB-SubCell"/>
</dbReference>
<dbReference type="InterPro" id="IPR025846">
    <property type="entry name" value="TBL_N"/>
</dbReference>
<sequence length="482" mass="55146">MAIISSNLNNSWKLCIFGSFIGCFLTLLCLDYNGYSSFDIVSGVLPSGNPIFGRFFKPLKPPCGEGGFIVKYPTLMSGDDEEKQDFVVNNQTSMSTGDDEEKQDIVVSNQTSISTGDDEEKPEVAFMNRLSEGSNEEDKLTKKEKKKKNLFDGRWVYDPNGNPDYRVEQCPFLSGQVSCQRNGRPDSQYQKWSWQPEGYSNFPRFNATNMLELLKGKRVVIVGDSLNRNQWESLACLLYSALPPSRCHVGVVRSDYKVFKSLDYNCSVEFFWSPFLVQLEESRGPRPRNRRRRILKLDKISASAPLWLGADIMVFNSGHWWTHPWKIRAWDFFENNGKLVKQMEIESAFQTAVSTWAKWIDHNLNSSSTKTSVFFRSISPEHKVQGCSNSTEPLDGSYDDTFPHQLTDIVTRTIGSMRTPVRLLNVTKLSGYRIDAHPAIYSRKQDQTLIRPDCSHWCLPGLPDTWNTLIYAMFTLDRQNQN</sequence>
<evidence type="ECO:0000256" key="2">
    <source>
        <dbReference type="ARBA" id="ARBA00007727"/>
    </source>
</evidence>
<dbReference type="PANTHER" id="PTHR32285">
    <property type="entry name" value="PROTEIN TRICHOME BIREFRINGENCE-LIKE 9-RELATED"/>
    <property type="match status" value="1"/>
</dbReference>
<keyword evidence="3" id="KW-0812">Transmembrane</keyword>
<evidence type="ECO:0000313" key="9">
    <source>
        <dbReference type="EMBL" id="CAL1389687.1"/>
    </source>
</evidence>
<name>A0AAV2EVK0_9ROSI</name>
<evidence type="ECO:0000313" key="10">
    <source>
        <dbReference type="Proteomes" id="UP001497516"/>
    </source>
</evidence>
<evidence type="ECO:0000256" key="4">
    <source>
        <dbReference type="ARBA" id="ARBA00022968"/>
    </source>
</evidence>
<evidence type="ECO:0000256" key="6">
    <source>
        <dbReference type="ARBA" id="ARBA00023136"/>
    </source>
</evidence>
<feature type="domain" description="Trichome birefringence-like N-terminal" evidence="8">
    <location>
        <begin position="149"/>
        <end position="198"/>
    </location>
</feature>
<dbReference type="EMBL" id="OZ034818">
    <property type="protein sequence ID" value="CAL1389687.1"/>
    <property type="molecule type" value="Genomic_DNA"/>
</dbReference>
<comment type="subcellular location">
    <subcellularLocation>
        <location evidence="1">Membrane</location>
        <topology evidence="1">Single-pass membrane protein</topology>
    </subcellularLocation>
</comment>
<dbReference type="Pfam" id="PF13839">
    <property type="entry name" value="PC-Esterase"/>
    <property type="match status" value="1"/>
</dbReference>
<dbReference type="GO" id="GO:0005794">
    <property type="term" value="C:Golgi apparatus"/>
    <property type="evidence" value="ECO:0007669"/>
    <property type="project" value="TreeGrafter"/>
</dbReference>
<gene>
    <name evidence="9" type="ORF">LTRI10_LOCUS30527</name>
</gene>
<keyword evidence="10" id="KW-1185">Reference proteome</keyword>
<evidence type="ECO:0000259" key="7">
    <source>
        <dbReference type="Pfam" id="PF13839"/>
    </source>
</evidence>
<evidence type="ECO:0000256" key="3">
    <source>
        <dbReference type="ARBA" id="ARBA00022692"/>
    </source>
</evidence>
<dbReference type="GO" id="GO:0016413">
    <property type="term" value="F:O-acetyltransferase activity"/>
    <property type="evidence" value="ECO:0007669"/>
    <property type="project" value="InterPro"/>
</dbReference>
<keyword evidence="4" id="KW-0735">Signal-anchor</keyword>
<protein>
    <recommendedName>
        <fullName evidence="11">Trichome birefringence-like N-terminal domain-containing protein</fullName>
    </recommendedName>
</protein>
<evidence type="ECO:0000259" key="8">
    <source>
        <dbReference type="Pfam" id="PF14416"/>
    </source>
</evidence>
<dbReference type="Pfam" id="PF14416">
    <property type="entry name" value="PMR5N"/>
    <property type="match status" value="1"/>
</dbReference>
<feature type="domain" description="Trichome birefringence-like C-terminal" evidence="7">
    <location>
        <begin position="203"/>
        <end position="473"/>
    </location>
</feature>
<dbReference type="PANTHER" id="PTHR32285:SF38">
    <property type="entry name" value="OS01G0614300 PROTEIN"/>
    <property type="match status" value="1"/>
</dbReference>
<reference evidence="9 10" key="1">
    <citation type="submission" date="2024-04" db="EMBL/GenBank/DDBJ databases">
        <authorList>
            <person name="Fracassetti M."/>
        </authorList>
    </citation>
    <scope>NUCLEOTIDE SEQUENCE [LARGE SCALE GENOMIC DNA]</scope>
</reference>
<evidence type="ECO:0000256" key="1">
    <source>
        <dbReference type="ARBA" id="ARBA00004167"/>
    </source>
</evidence>